<feature type="compositionally biased region" description="Polar residues" evidence="1">
    <location>
        <begin position="171"/>
        <end position="180"/>
    </location>
</feature>
<feature type="compositionally biased region" description="Low complexity" evidence="1">
    <location>
        <begin position="121"/>
        <end position="170"/>
    </location>
</feature>
<dbReference type="PANTHER" id="PTHR22234">
    <property type="entry name" value="TESTIS SPERMATOCYTE APOPTOSIS-RELATED GENE 1 PROTEIN"/>
    <property type="match status" value="1"/>
</dbReference>
<organism evidence="2 3">
    <name type="scientific">Macaca fascicularis</name>
    <name type="common">Crab-eating macaque</name>
    <name type="synonym">Cynomolgus monkey</name>
    <dbReference type="NCBI Taxonomy" id="9541"/>
    <lineage>
        <taxon>Eukaryota</taxon>
        <taxon>Metazoa</taxon>
        <taxon>Chordata</taxon>
        <taxon>Craniata</taxon>
        <taxon>Vertebrata</taxon>
        <taxon>Euteleostomi</taxon>
        <taxon>Mammalia</taxon>
        <taxon>Eutheria</taxon>
        <taxon>Euarchontoglires</taxon>
        <taxon>Primates</taxon>
        <taxon>Haplorrhini</taxon>
        <taxon>Catarrhini</taxon>
        <taxon>Cercopithecidae</taxon>
        <taxon>Cercopithecinae</taxon>
        <taxon>Macaca</taxon>
    </lineage>
</organism>
<sequence length="303" mass="33066">MRIWLSWAPWPGITRSVRTRAWAKGERQAGVCGEDCPCSPAIGATLAFMTSQEVWVTVLCRAWVQLEARARPLGQRANGPSRREPGDYTAPCRSTLRLGGSTMKKVKKKRSEAKRHRDSTSQHASSNSTSQQPSPESTPQEPSPESTPQQPSPESTPQQPSPESTPQQSSLETNSQQPASQALPAPEIRRSSRCLLSPDANMKAAPQSRKAGPLTRAGPHSCSCATCPCSSACWRRLGLCHSRIFDVLLPRDWQMAPGRGLPNLLTFYRKPSRKPSSHRNTCPPSPRNCGCGSGGSRSCLLHH</sequence>
<dbReference type="PANTHER" id="PTHR22234:SF0">
    <property type="entry name" value="SPERMATOGENESIS-ASSOCIATED PROTEIN 3"/>
    <property type="match status" value="1"/>
</dbReference>
<dbReference type="RefSeq" id="XP_065382291.1">
    <property type="nucleotide sequence ID" value="XM_065526219.1"/>
</dbReference>
<dbReference type="Proteomes" id="UP000233100">
    <property type="component" value="Chromosome 12"/>
</dbReference>
<reference evidence="2" key="2">
    <citation type="submission" date="2025-08" db="UniProtKB">
        <authorList>
            <consortium name="Ensembl"/>
        </authorList>
    </citation>
    <scope>IDENTIFICATION</scope>
</reference>
<feature type="compositionally biased region" description="Basic residues" evidence="1">
    <location>
        <begin position="104"/>
        <end position="117"/>
    </location>
</feature>
<feature type="region of interest" description="Disordered" evidence="1">
    <location>
        <begin position="200"/>
        <end position="220"/>
    </location>
</feature>
<evidence type="ECO:0000313" key="2">
    <source>
        <dbReference type="Ensembl" id="ENSMFAP00000021078.2"/>
    </source>
</evidence>
<dbReference type="KEGG" id="mcf:102123541"/>
<dbReference type="VEuPathDB" id="HostDB:ENSMFAG00000033461"/>
<evidence type="ECO:0008006" key="4">
    <source>
        <dbReference type="Google" id="ProtNLM"/>
    </source>
</evidence>
<evidence type="ECO:0000256" key="1">
    <source>
        <dbReference type="SAM" id="MobiDB-lite"/>
    </source>
</evidence>
<protein>
    <recommendedName>
        <fullName evidence="4">Spermatogenesis associated 3</fullName>
    </recommendedName>
</protein>
<dbReference type="AlphaFoldDB" id="A0A2K5V8P1"/>
<name>A0A2K5V8P1_MACFA</name>
<reference evidence="2" key="3">
    <citation type="submission" date="2025-09" db="UniProtKB">
        <authorList>
            <consortium name="Ensembl"/>
        </authorList>
    </citation>
    <scope>IDENTIFICATION</scope>
</reference>
<accession>A0A2K5V8P1</accession>
<dbReference type="Ensembl" id="ENSMFAT00000034940.2">
    <property type="protein sequence ID" value="ENSMFAP00000021078.2"/>
    <property type="gene ID" value="ENSMFAG00000027180.2"/>
</dbReference>
<dbReference type="Pfam" id="PF15662">
    <property type="entry name" value="SPATA3"/>
    <property type="match status" value="1"/>
</dbReference>
<dbReference type="GeneID" id="102123541"/>
<dbReference type="GeneTree" id="ENSGT00390000003032"/>
<dbReference type="InterPro" id="IPR026717">
    <property type="entry name" value="SPATA3"/>
</dbReference>
<reference evidence="2 3" key="1">
    <citation type="submission" date="2013-03" db="EMBL/GenBank/DDBJ databases">
        <authorList>
            <person name="Warren W."/>
            <person name="Wilson R.K."/>
        </authorList>
    </citation>
    <scope>NUCLEOTIDE SEQUENCE</scope>
</reference>
<proteinExistence type="predicted"/>
<feature type="region of interest" description="Disordered" evidence="1">
    <location>
        <begin position="74"/>
        <end position="187"/>
    </location>
</feature>
<feature type="region of interest" description="Disordered" evidence="1">
    <location>
        <begin position="272"/>
        <end position="303"/>
    </location>
</feature>
<evidence type="ECO:0000313" key="3">
    <source>
        <dbReference type="Proteomes" id="UP000233100"/>
    </source>
</evidence>
<dbReference type="CTD" id="130560"/>
<keyword evidence="3" id="KW-1185">Reference proteome</keyword>